<protein>
    <submittedName>
        <fullName evidence="8">Unannotated protein</fullName>
    </submittedName>
</protein>
<comment type="similarity">
    <text evidence="1">Belongs to the SOS response-associated peptidase family.</text>
</comment>
<dbReference type="SUPFAM" id="SSF143081">
    <property type="entry name" value="BB1717-like"/>
    <property type="match status" value="1"/>
</dbReference>
<accession>A0A6J6X158</accession>
<gene>
    <name evidence="8" type="ORF">UFOPK2958_01033</name>
</gene>
<evidence type="ECO:0000256" key="4">
    <source>
        <dbReference type="ARBA" id="ARBA00022801"/>
    </source>
</evidence>
<dbReference type="PANTHER" id="PTHR13604">
    <property type="entry name" value="DC12-RELATED"/>
    <property type="match status" value="1"/>
</dbReference>
<proteinExistence type="inferred from homology"/>
<dbReference type="GO" id="GO:0106300">
    <property type="term" value="P:protein-DNA covalent cross-linking repair"/>
    <property type="evidence" value="ECO:0007669"/>
    <property type="project" value="InterPro"/>
</dbReference>
<organism evidence="8">
    <name type="scientific">freshwater metagenome</name>
    <dbReference type="NCBI Taxonomy" id="449393"/>
    <lineage>
        <taxon>unclassified sequences</taxon>
        <taxon>metagenomes</taxon>
        <taxon>ecological metagenomes</taxon>
    </lineage>
</organism>
<dbReference type="PANTHER" id="PTHR13604:SF0">
    <property type="entry name" value="ABASIC SITE PROCESSING PROTEIN HMCES"/>
    <property type="match status" value="1"/>
</dbReference>
<dbReference type="Pfam" id="PF02586">
    <property type="entry name" value="SRAP"/>
    <property type="match status" value="1"/>
</dbReference>
<dbReference type="InterPro" id="IPR036590">
    <property type="entry name" value="SRAP-like"/>
</dbReference>
<evidence type="ECO:0000313" key="8">
    <source>
        <dbReference type="EMBL" id="CAB4789166.1"/>
    </source>
</evidence>
<evidence type="ECO:0000256" key="5">
    <source>
        <dbReference type="ARBA" id="ARBA00023124"/>
    </source>
</evidence>
<name>A0A6J6X158_9ZZZZ</name>
<evidence type="ECO:0000256" key="1">
    <source>
        <dbReference type="ARBA" id="ARBA00008136"/>
    </source>
</evidence>
<evidence type="ECO:0000256" key="6">
    <source>
        <dbReference type="ARBA" id="ARBA00023125"/>
    </source>
</evidence>
<keyword evidence="3" id="KW-0227">DNA damage</keyword>
<dbReference type="GO" id="GO:0008233">
    <property type="term" value="F:peptidase activity"/>
    <property type="evidence" value="ECO:0007669"/>
    <property type="project" value="UniProtKB-KW"/>
</dbReference>
<dbReference type="Gene3D" id="3.90.1680.10">
    <property type="entry name" value="SOS response associated peptidase-like"/>
    <property type="match status" value="1"/>
</dbReference>
<dbReference type="InterPro" id="IPR003738">
    <property type="entry name" value="SRAP"/>
</dbReference>
<sequence>MCGRVALYTPPAKLARFLDAALAAGIDPEGRASWNIGPQRSLFAVTEDDHSRTLDRYRWGLLPSWAKDPSISNRLFNARSETITEKPSFRSAFAKHPCVIPVDGFYEWNHRDGKGRQPHFFTRRDGTPLLLAGLVEQWRNPADPEAPIVRTCTVITTTPSDDIEGIHDRMPVILTVATVEPWLDTNAPGSLRQALLAPAPNGTLEHYGVGSAVGNVRNDGPELIARSEPTTLF</sequence>
<keyword evidence="4" id="KW-0378">Hydrolase</keyword>
<evidence type="ECO:0000256" key="7">
    <source>
        <dbReference type="ARBA" id="ARBA00023239"/>
    </source>
</evidence>
<reference evidence="8" key="1">
    <citation type="submission" date="2020-05" db="EMBL/GenBank/DDBJ databases">
        <authorList>
            <person name="Chiriac C."/>
            <person name="Salcher M."/>
            <person name="Ghai R."/>
            <person name="Kavagutti S V."/>
        </authorList>
    </citation>
    <scope>NUCLEOTIDE SEQUENCE</scope>
</reference>
<keyword evidence="2" id="KW-0645">Protease</keyword>
<evidence type="ECO:0000256" key="3">
    <source>
        <dbReference type="ARBA" id="ARBA00022763"/>
    </source>
</evidence>
<dbReference type="AlphaFoldDB" id="A0A6J6X158"/>
<dbReference type="GO" id="GO:0016829">
    <property type="term" value="F:lyase activity"/>
    <property type="evidence" value="ECO:0007669"/>
    <property type="project" value="UniProtKB-KW"/>
</dbReference>
<dbReference type="EMBL" id="CAFAAB010000122">
    <property type="protein sequence ID" value="CAB4789166.1"/>
    <property type="molecule type" value="Genomic_DNA"/>
</dbReference>
<dbReference type="GO" id="GO:0003697">
    <property type="term" value="F:single-stranded DNA binding"/>
    <property type="evidence" value="ECO:0007669"/>
    <property type="project" value="InterPro"/>
</dbReference>
<keyword evidence="7" id="KW-0456">Lyase</keyword>
<evidence type="ECO:0000256" key="2">
    <source>
        <dbReference type="ARBA" id="ARBA00022670"/>
    </source>
</evidence>
<keyword evidence="5" id="KW-0190">Covalent protein-DNA linkage</keyword>
<keyword evidence="6" id="KW-0238">DNA-binding</keyword>
<dbReference type="GO" id="GO:0006508">
    <property type="term" value="P:proteolysis"/>
    <property type="evidence" value="ECO:0007669"/>
    <property type="project" value="UniProtKB-KW"/>
</dbReference>